<evidence type="ECO:0000256" key="2">
    <source>
        <dbReference type="ARBA" id="ARBA00022679"/>
    </source>
</evidence>
<evidence type="ECO:0000259" key="4">
    <source>
        <dbReference type="Pfam" id="PF00155"/>
    </source>
</evidence>
<dbReference type="InterPro" id="IPR050087">
    <property type="entry name" value="AON_synthase_class-II"/>
</dbReference>
<dbReference type="STRING" id="1075417.SAMN05421823_10697"/>
<dbReference type="GO" id="GO:0030170">
    <property type="term" value="F:pyridoxal phosphate binding"/>
    <property type="evidence" value="ECO:0007669"/>
    <property type="project" value="InterPro"/>
</dbReference>
<dbReference type="Proteomes" id="UP000198510">
    <property type="component" value="Unassembled WGS sequence"/>
</dbReference>
<dbReference type="GO" id="GO:0008710">
    <property type="term" value="F:8-amino-7-oxononanoate synthase activity"/>
    <property type="evidence" value="ECO:0007669"/>
    <property type="project" value="TreeGrafter"/>
</dbReference>
<dbReference type="InterPro" id="IPR015424">
    <property type="entry name" value="PyrdxlP-dep_Trfase"/>
</dbReference>
<protein>
    <submittedName>
        <fullName evidence="5">Aminotransferase class I and II</fullName>
    </submittedName>
</protein>
<keyword evidence="3" id="KW-0663">Pyridoxal phosphate</keyword>
<sequence>MHQEDACLVSSGTLAGQLALRLFEEMPLGHTPGTHPALYRLETRSSAGLFDEWLSQLHKALAQQPQSHWVLLCNSVDPLFAREVRFDWLADLPTDRTFTLLVDDSHGIGLLGPDGGGIGSVLSMPPHIELVVVASLNKALGLPGGVIAGPRHHLEQLRQHPVYNGASPLGPAWLHAFLQSKALYQHQRLRLQDNVRRFMESAPTSFVYRHTEPLPVFAFNQHELVAALAARQILVPSFHYPTTADPLITRLVLTSAHTDHDLDQLVSGL</sequence>
<dbReference type="SUPFAM" id="SSF53383">
    <property type="entry name" value="PLP-dependent transferases"/>
    <property type="match status" value="1"/>
</dbReference>
<dbReference type="InterPro" id="IPR015422">
    <property type="entry name" value="PyrdxlP-dep_Trfase_small"/>
</dbReference>
<dbReference type="Pfam" id="PF00155">
    <property type="entry name" value="Aminotran_1_2"/>
    <property type="match status" value="1"/>
</dbReference>
<evidence type="ECO:0000313" key="5">
    <source>
        <dbReference type="EMBL" id="SDL46510.1"/>
    </source>
</evidence>
<keyword evidence="6" id="KW-1185">Reference proteome</keyword>
<reference evidence="5 6" key="1">
    <citation type="submission" date="2016-10" db="EMBL/GenBank/DDBJ databases">
        <authorList>
            <person name="de Groot N.N."/>
        </authorList>
    </citation>
    <scope>NUCLEOTIDE SEQUENCE [LARGE SCALE GENOMIC DNA]</scope>
    <source>
        <strain evidence="5 6">DSM 25186</strain>
    </source>
</reference>
<dbReference type="PANTHER" id="PTHR13693:SF100">
    <property type="entry name" value="8-AMINO-7-OXONONANOATE SYNTHASE"/>
    <property type="match status" value="1"/>
</dbReference>
<comment type="cofactor">
    <cofactor evidence="1">
        <name>pyridoxal 5'-phosphate</name>
        <dbReference type="ChEBI" id="CHEBI:597326"/>
    </cofactor>
</comment>
<dbReference type="GO" id="GO:0009102">
    <property type="term" value="P:biotin biosynthetic process"/>
    <property type="evidence" value="ECO:0007669"/>
    <property type="project" value="TreeGrafter"/>
</dbReference>
<organism evidence="5 6">
    <name type="scientific">Catalinimonas alkaloidigena</name>
    <dbReference type="NCBI Taxonomy" id="1075417"/>
    <lineage>
        <taxon>Bacteria</taxon>
        <taxon>Pseudomonadati</taxon>
        <taxon>Bacteroidota</taxon>
        <taxon>Cytophagia</taxon>
        <taxon>Cytophagales</taxon>
        <taxon>Catalimonadaceae</taxon>
        <taxon>Catalinimonas</taxon>
    </lineage>
</organism>
<feature type="domain" description="Aminotransferase class I/classII large" evidence="4">
    <location>
        <begin position="54"/>
        <end position="267"/>
    </location>
</feature>
<evidence type="ECO:0000313" key="6">
    <source>
        <dbReference type="Proteomes" id="UP000198510"/>
    </source>
</evidence>
<dbReference type="Gene3D" id="3.40.640.10">
    <property type="entry name" value="Type I PLP-dependent aspartate aminotransferase-like (Major domain)"/>
    <property type="match status" value="1"/>
</dbReference>
<gene>
    <name evidence="5" type="ORF">SAMN05421823_10697</name>
</gene>
<dbReference type="Gene3D" id="3.90.1150.10">
    <property type="entry name" value="Aspartate Aminotransferase, domain 1"/>
    <property type="match status" value="1"/>
</dbReference>
<evidence type="ECO:0000256" key="3">
    <source>
        <dbReference type="ARBA" id="ARBA00022898"/>
    </source>
</evidence>
<dbReference type="AlphaFoldDB" id="A0A1G9K9D0"/>
<dbReference type="GO" id="GO:0008483">
    <property type="term" value="F:transaminase activity"/>
    <property type="evidence" value="ECO:0007669"/>
    <property type="project" value="UniProtKB-KW"/>
</dbReference>
<proteinExistence type="predicted"/>
<keyword evidence="2 5" id="KW-0808">Transferase</keyword>
<dbReference type="InterPro" id="IPR015421">
    <property type="entry name" value="PyrdxlP-dep_Trfase_major"/>
</dbReference>
<accession>A0A1G9K9D0</accession>
<keyword evidence="5" id="KW-0032">Aminotransferase</keyword>
<name>A0A1G9K9D0_9BACT</name>
<dbReference type="EMBL" id="FNFO01000006">
    <property type="protein sequence ID" value="SDL46510.1"/>
    <property type="molecule type" value="Genomic_DNA"/>
</dbReference>
<evidence type="ECO:0000256" key="1">
    <source>
        <dbReference type="ARBA" id="ARBA00001933"/>
    </source>
</evidence>
<dbReference type="PANTHER" id="PTHR13693">
    <property type="entry name" value="CLASS II AMINOTRANSFERASE/8-AMINO-7-OXONONANOATE SYNTHASE"/>
    <property type="match status" value="1"/>
</dbReference>
<dbReference type="InterPro" id="IPR004839">
    <property type="entry name" value="Aminotransferase_I/II_large"/>
</dbReference>